<comment type="caution">
    <text evidence="1">The sequence shown here is derived from an EMBL/GenBank/DDBJ whole genome shotgun (WGS) entry which is preliminary data.</text>
</comment>
<evidence type="ECO:0000313" key="2">
    <source>
        <dbReference type="Proteomes" id="UP000639772"/>
    </source>
</evidence>
<dbReference type="Proteomes" id="UP000639772">
    <property type="component" value="Unassembled WGS sequence"/>
</dbReference>
<dbReference type="EMBL" id="JADCNM010000008">
    <property type="protein sequence ID" value="KAG0472395.1"/>
    <property type="molecule type" value="Genomic_DNA"/>
</dbReference>
<organism evidence="1 2">
    <name type="scientific">Vanilla planifolia</name>
    <name type="common">Vanilla</name>
    <dbReference type="NCBI Taxonomy" id="51239"/>
    <lineage>
        <taxon>Eukaryota</taxon>
        <taxon>Viridiplantae</taxon>
        <taxon>Streptophyta</taxon>
        <taxon>Embryophyta</taxon>
        <taxon>Tracheophyta</taxon>
        <taxon>Spermatophyta</taxon>
        <taxon>Magnoliopsida</taxon>
        <taxon>Liliopsida</taxon>
        <taxon>Asparagales</taxon>
        <taxon>Orchidaceae</taxon>
        <taxon>Vanilloideae</taxon>
        <taxon>Vanilleae</taxon>
        <taxon>Vanilla</taxon>
    </lineage>
</organism>
<name>A0A835QL51_VANPL</name>
<protein>
    <submittedName>
        <fullName evidence="1">Uncharacterized protein</fullName>
    </submittedName>
</protein>
<gene>
    <name evidence="1" type="ORF">HPP92_016941</name>
</gene>
<evidence type="ECO:0000313" key="1">
    <source>
        <dbReference type="EMBL" id="KAG0472395.1"/>
    </source>
</evidence>
<reference evidence="1 2" key="1">
    <citation type="journal article" date="2020" name="Nat. Food">
        <title>A phased Vanilla planifolia genome enables genetic improvement of flavour and production.</title>
        <authorList>
            <person name="Hasing T."/>
            <person name="Tang H."/>
            <person name="Brym M."/>
            <person name="Khazi F."/>
            <person name="Huang T."/>
            <person name="Chambers A.H."/>
        </authorList>
    </citation>
    <scope>NUCLEOTIDE SEQUENCE [LARGE SCALE GENOMIC DNA]</scope>
    <source>
        <tissue evidence="1">Leaf</tissue>
    </source>
</reference>
<accession>A0A835QL51</accession>
<sequence length="123" mass="13935">MGGTTGSLTVSAPALVHVVFIAEEGNVFQVGEDRDIGDGVLTWSGDFRWLLTYMGFVTTPARSTVRAIAMTTRRLGTRRRRGGRDNRDEKRRARGMERMWLQRWLDAYGWHHALNATKEAVVK</sequence>
<proteinExistence type="predicted"/>
<dbReference type="AlphaFoldDB" id="A0A835QL51"/>